<feature type="compositionally biased region" description="Basic and acidic residues" evidence="1">
    <location>
        <begin position="14"/>
        <end position="26"/>
    </location>
</feature>
<evidence type="ECO:0000313" key="2">
    <source>
        <dbReference type="EMBL" id="KAF2871927.1"/>
    </source>
</evidence>
<name>A0A7C8IFS9_9PLEO</name>
<feature type="region of interest" description="Disordered" evidence="1">
    <location>
        <begin position="141"/>
        <end position="188"/>
    </location>
</feature>
<sequence>MSSSEKNSRKRARLSSDEAGAEHQDTTIDANPEILRLIQRERRCLDTHCAELSRLSTESLKKDQVILDLQAQRVKHETQFASKLEELAAVKVKNAVLFGKTIELEQKNLHLRVGAARHDQQLLALYERLHDQTTALAELSMRHTESRHSPTTGQEQSAETVVSGKPSSAVTTQAPAAGPNSGLLPRDNRRYKGFKSRKTYPHGNGRVRPSRYGSTDIWDLGLCFQHFSTKSVCIFGKTCDYRHHALSDGERNYIVSCGQAGVKFLRESDELTSGKIY</sequence>
<feature type="compositionally biased region" description="Polar residues" evidence="1">
    <location>
        <begin position="149"/>
        <end position="174"/>
    </location>
</feature>
<dbReference type="AlphaFoldDB" id="A0A7C8IFS9"/>
<evidence type="ECO:0000313" key="3">
    <source>
        <dbReference type="Proteomes" id="UP000481861"/>
    </source>
</evidence>
<protein>
    <submittedName>
        <fullName evidence="2">Uncharacterized protein</fullName>
    </submittedName>
</protein>
<comment type="caution">
    <text evidence="2">The sequence shown here is derived from an EMBL/GenBank/DDBJ whole genome shotgun (WGS) entry which is preliminary data.</text>
</comment>
<accession>A0A7C8IFS9</accession>
<feature type="region of interest" description="Disordered" evidence="1">
    <location>
        <begin position="1"/>
        <end position="26"/>
    </location>
</feature>
<dbReference type="OrthoDB" id="3797593at2759"/>
<dbReference type="EMBL" id="JAADJZ010000010">
    <property type="protein sequence ID" value="KAF2871927.1"/>
    <property type="molecule type" value="Genomic_DNA"/>
</dbReference>
<evidence type="ECO:0000256" key="1">
    <source>
        <dbReference type="SAM" id="MobiDB-lite"/>
    </source>
</evidence>
<dbReference type="Proteomes" id="UP000481861">
    <property type="component" value="Unassembled WGS sequence"/>
</dbReference>
<organism evidence="2 3">
    <name type="scientific">Massariosphaeria phaeospora</name>
    <dbReference type="NCBI Taxonomy" id="100035"/>
    <lineage>
        <taxon>Eukaryota</taxon>
        <taxon>Fungi</taxon>
        <taxon>Dikarya</taxon>
        <taxon>Ascomycota</taxon>
        <taxon>Pezizomycotina</taxon>
        <taxon>Dothideomycetes</taxon>
        <taxon>Pleosporomycetidae</taxon>
        <taxon>Pleosporales</taxon>
        <taxon>Pleosporales incertae sedis</taxon>
        <taxon>Massariosphaeria</taxon>
    </lineage>
</organism>
<reference evidence="2 3" key="1">
    <citation type="submission" date="2020-01" db="EMBL/GenBank/DDBJ databases">
        <authorList>
            <consortium name="DOE Joint Genome Institute"/>
            <person name="Haridas S."/>
            <person name="Albert R."/>
            <person name="Binder M."/>
            <person name="Bloem J."/>
            <person name="Labutti K."/>
            <person name="Salamov A."/>
            <person name="Andreopoulos B."/>
            <person name="Baker S.E."/>
            <person name="Barry K."/>
            <person name="Bills G."/>
            <person name="Bluhm B.H."/>
            <person name="Cannon C."/>
            <person name="Castanera R."/>
            <person name="Culley D.E."/>
            <person name="Daum C."/>
            <person name="Ezra D."/>
            <person name="Gonzalez J.B."/>
            <person name="Henrissat B."/>
            <person name="Kuo A."/>
            <person name="Liang C."/>
            <person name="Lipzen A."/>
            <person name="Lutzoni F."/>
            <person name="Magnuson J."/>
            <person name="Mondo S."/>
            <person name="Nolan M."/>
            <person name="Ohm R."/>
            <person name="Pangilinan J."/>
            <person name="Park H.-J.H."/>
            <person name="Ramirez L."/>
            <person name="Alfaro M."/>
            <person name="Sun H."/>
            <person name="Tritt A."/>
            <person name="Yoshinaga Y."/>
            <person name="Zwiers L.-H.L."/>
            <person name="Turgeon B.G."/>
            <person name="Goodwin S.B."/>
            <person name="Spatafora J.W."/>
            <person name="Crous P.W."/>
            <person name="Grigoriev I.V."/>
        </authorList>
    </citation>
    <scope>NUCLEOTIDE SEQUENCE [LARGE SCALE GENOMIC DNA]</scope>
    <source>
        <strain evidence="2 3">CBS 611.86</strain>
    </source>
</reference>
<proteinExistence type="predicted"/>
<gene>
    <name evidence="2" type="ORF">BDV95DRAFT_635433</name>
</gene>
<keyword evidence="3" id="KW-1185">Reference proteome</keyword>